<reference evidence="1" key="1">
    <citation type="submission" date="2022-07" db="EMBL/GenBank/DDBJ databases">
        <title>Genome Sequence of Agrocybe chaxingu.</title>
        <authorList>
            <person name="Buettner E."/>
        </authorList>
    </citation>
    <scope>NUCLEOTIDE SEQUENCE</scope>
    <source>
        <strain evidence="1">MP-N11</strain>
    </source>
</reference>
<dbReference type="Gene3D" id="3.40.50.150">
    <property type="entry name" value="Vaccinia Virus protein VP39"/>
    <property type="match status" value="1"/>
</dbReference>
<dbReference type="CDD" id="cd02440">
    <property type="entry name" value="AdoMet_MTases"/>
    <property type="match status" value="1"/>
</dbReference>
<gene>
    <name evidence="1" type="ORF">NLJ89_g8316</name>
</gene>
<dbReference type="InterPro" id="IPR029063">
    <property type="entry name" value="SAM-dependent_MTases_sf"/>
</dbReference>
<name>A0A9W8JSV4_9AGAR</name>
<comment type="caution">
    <text evidence="1">The sequence shown here is derived from an EMBL/GenBank/DDBJ whole genome shotgun (WGS) entry which is preliminary data.</text>
</comment>
<dbReference type="OrthoDB" id="8300214at2759"/>
<evidence type="ECO:0000313" key="1">
    <source>
        <dbReference type="EMBL" id="KAJ3503702.1"/>
    </source>
</evidence>
<protein>
    <recommendedName>
        <fullName evidence="3">Cyclopropane-fatty-acyl-phospholipid synthase</fullName>
    </recommendedName>
</protein>
<evidence type="ECO:0000313" key="2">
    <source>
        <dbReference type="Proteomes" id="UP001148786"/>
    </source>
</evidence>
<accession>A0A9W8JSV4</accession>
<dbReference type="PANTHER" id="PTHR43667">
    <property type="entry name" value="CYCLOPROPANE-FATTY-ACYL-PHOSPHOLIPID SYNTHASE"/>
    <property type="match status" value="1"/>
</dbReference>
<evidence type="ECO:0008006" key="3">
    <source>
        <dbReference type="Google" id="ProtNLM"/>
    </source>
</evidence>
<organism evidence="1 2">
    <name type="scientific">Agrocybe chaxingu</name>
    <dbReference type="NCBI Taxonomy" id="84603"/>
    <lineage>
        <taxon>Eukaryota</taxon>
        <taxon>Fungi</taxon>
        <taxon>Dikarya</taxon>
        <taxon>Basidiomycota</taxon>
        <taxon>Agaricomycotina</taxon>
        <taxon>Agaricomycetes</taxon>
        <taxon>Agaricomycetidae</taxon>
        <taxon>Agaricales</taxon>
        <taxon>Agaricineae</taxon>
        <taxon>Strophariaceae</taxon>
        <taxon>Agrocybe</taxon>
    </lineage>
</organism>
<sequence length="522" mass="58655">MSGATTKYIETVNYNYAKRGFALTALEYLLTGSQDLLAQVQWNPLQNFAKSTILGLLERVTRGELTILSEGKTHKFGKPYDVKIDGHSWPLAATVTVKAENFWVRMLLHADFGFADAFMLGEIEVDKLKDVFKIFVLNRKSVGELSTVLSPIIRTISYIANLRLANGLMGSKSNISYVLAFSYPCITAHHDYSAHYDLSNDVFAAFLSWDMTCAIFDKEAGGAVGDLIGERPIAPPRKGYLDKRSIPADDLERGQLAKLHLIAQRAKIKKGSRVLEIGCGWGSFSILAAGTYGATVEAITISDEQKVAIDKNIADAGLSHAINVHVLDYRQMPESFHHAFDAVVSIGVMEHVGIEFMRGWFRKMSWAMKPENSFKVFTMSTVPDSRWHMYSSEVDFVRKYIYPGGQLSSVATLVNDITAAGLNIESIENIGPHYARTLREWGYRFERNFKSDIEPALRIQYSNLTDDDILIFRRKWNYYFAYSEAGFALRSISDHVITTTREANTFVTSTCEEHPPTHFVKP</sequence>
<dbReference type="SUPFAM" id="SSF53335">
    <property type="entry name" value="S-adenosyl-L-methionine-dependent methyltransferases"/>
    <property type="match status" value="1"/>
</dbReference>
<proteinExistence type="predicted"/>
<dbReference type="EMBL" id="JANKHO010001105">
    <property type="protein sequence ID" value="KAJ3503702.1"/>
    <property type="molecule type" value="Genomic_DNA"/>
</dbReference>
<dbReference type="AlphaFoldDB" id="A0A9W8JSV4"/>
<keyword evidence="2" id="KW-1185">Reference proteome</keyword>
<dbReference type="Pfam" id="PF02353">
    <property type="entry name" value="CMAS"/>
    <property type="match status" value="1"/>
</dbReference>
<dbReference type="PANTHER" id="PTHR43667:SF2">
    <property type="entry name" value="FATTY ACID C-METHYL TRANSFERASE"/>
    <property type="match status" value="1"/>
</dbReference>
<dbReference type="Proteomes" id="UP001148786">
    <property type="component" value="Unassembled WGS sequence"/>
</dbReference>
<dbReference type="InterPro" id="IPR050723">
    <property type="entry name" value="CFA/CMAS"/>
</dbReference>